<evidence type="ECO:0000256" key="10">
    <source>
        <dbReference type="ARBA" id="ARBA00023125"/>
    </source>
</evidence>
<evidence type="ECO:0000256" key="9">
    <source>
        <dbReference type="ARBA" id="ARBA00022842"/>
    </source>
</evidence>
<dbReference type="PIRSF" id="PIRSF002811">
    <property type="entry name" value="DnaG"/>
    <property type="match status" value="1"/>
</dbReference>
<keyword evidence="3 12" id="KW-0808">Transferase</keyword>
<dbReference type="InterPro" id="IPR006295">
    <property type="entry name" value="DNA_primase_DnaG"/>
</dbReference>
<dbReference type="SMART" id="SM00493">
    <property type="entry name" value="TOPRIM"/>
    <property type="match status" value="1"/>
</dbReference>
<dbReference type="KEGG" id="stab:STABA_v1c07430"/>
<evidence type="ECO:0000256" key="5">
    <source>
        <dbReference type="ARBA" id="ARBA00022705"/>
    </source>
</evidence>
<keyword evidence="11 12" id="KW-0804">Transcription</keyword>
<dbReference type="GO" id="GO:1990077">
    <property type="term" value="C:primosome complex"/>
    <property type="evidence" value="ECO:0007669"/>
    <property type="project" value="UniProtKB-KW"/>
</dbReference>
<dbReference type="InterPro" id="IPR030846">
    <property type="entry name" value="DnaG_bac"/>
</dbReference>
<evidence type="ECO:0000256" key="8">
    <source>
        <dbReference type="ARBA" id="ARBA00022833"/>
    </source>
</evidence>
<keyword evidence="2 12" id="KW-0639">Primosome</keyword>
<dbReference type="Pfam" id="PF08275">
    <property type="entry name" value="DNAG_N"/>
    <property type="match status" value="1"/>
</dbReference>
<dbReference type="PROSITE" id="PS50880">
    <property type="entry name" value="TOPRIM"/>
    <property type="match status" value="1"/>
</dbReference>
<organism evidence="17 18">
    <name type="scientific">Spiroplasma tabanidicola</name>
    <dbReference type="NCBI Taxonomy" id="324079"/>
    <lineage>
        <taxon>Bacteria</taxon>
        <taxon>Bacillati</taxon>
        <taxon>Mycoplasmatota</taxon>
        <taxon>Mollicutes</taxon>
        <taxon>Entomoplasmatales</taxon>
        <taxon>Spiroplasmataceae</taxon>
        <taxon>Spiroplasma</taxon>
    </lineage>
</organism>
<dbReference type="Pfam" id="PF10410">
    <property type="entry name" value="DnaB_bind"/>
    <property type="match status" value="1"/>
</dbReference>
<evidence type="ECO:0000256" key="6">
    <source>
        <dbReference type="ARBA" id="ARBA00022723"/>
    </source>
</evidence>
<accession>A0A6I6C9G9</accession>
<evidence type="ECO:0000256" key="3">
    <source>
        <dbReference type="ARBA" id="ARBA00022679"/>
    </source>
</evidence>
<feature type="coiled-coil region" evidence="15">
    <location>
        <begin position="596"/>
        <end position="623"/>
    </location>
</feature>
<dbReference type="InterPro" id="IPR050219">
    <property type="entry name" value="DnaG_primase"/>
</dbReference>
<dbReference type="InterPro" id="IPR013264">
    <property type="entry name" value="DNAG_N"/>
</dbReference>
<comment type="subunit">
    <text evidence="12">Monomer. Interacts with DnaB.</text>
</comment>
<dbReference type="GO" id="GO:0006269">
    <property type="term" value="P:DNA replication, synthesis of primer"/>
    <property type="evidence" value="ECO:0007669"/>
    <property type="project" value="UniProtKB-UniRule"/>
</dbReference>
<feature type="domain" description="Toprim" evidence="16">
    <location>
        <begin position="256"/>
        <end position="337"/>
    </location>
</feature>
<evidence type="ECO:0000256" key="12">
    <source>
        <dbReference type="HAMAP-Rule" id="MF_00974"/>
    </source>
</evidence>
<evidence type="ECO:0000256" key="11">
    <source>
        <dbReference type="ARBA" id="ARBA00023163"/>
    </source>
</evidence>
<protein>
    <recommendedName>
        <fullName evidence="12 13">DNA primase</fullName>
        <ecNumber evidence="12">2.7.7.101</ecNumber>
    </recommendedName>
</protein>
<keyword evidence="10 12" id="KW-0238">DNA-binding</keyword>
<evidence type="ECO:0000256" key="7">
    <source>
        <dbReference type="ARBA" id="ARBA00022771"/>
    </source>
</evidence>
<dbReference type="InterPro" id="IPR019475">
    <property type="entry name" value="DNA_primase_DnaB-bd"/>
</dbReference>
<comment type="domain">
    <text evidence="12">Contains an N-terminal zinc-binding domain, a central core domain that contains the primase activity, and a C-terminal DnaB-binding domain.</text>
</comment>
<comment type="similarity">
    <text evidence="12 13">Belongs to the DnaG primase family.</text>
</comment>
<dbReference type="NCBIfam" id="TIGR01391">
    <property type="entry name" value="dnaG"/>
    <property type="match status" value="1"/>
</dbReference>
<dbReference type="AlphaFoldDB" id="A0A6I6C9G9"/>
<evidence type="ECO:0000256" key="1">
    <source>
        <dbReference type="ARBA" id="ARBA00022478"/>
    </source>
</evidence>
<keyword evidence="6 12" id="KW-0479">Metal-binding</keyword>
<dbReference type="FunFam" id="3.90.580.10:FF:000001">
    <property type="entry name" value="DNA primase"/>
    <property type="match status" value="1"/>
</dbReference>
<keyword evidence="18" id="KW-1185">Reference proteome</keyword>
<keyword evidence="9" id="KW-0460">Magnesium</keyword>
<evidence type="ECO:0000256" key="4">
    <source>
        <dbReference type="ARBA" id="ARBA00022695"/>
    </source>
</evidence>
<proteinExistence type="inferred from homology"/>
<dbReference type="GO" id="GO:0000428">
    <property type="term" value="C:DNA-directed RNA polymerase complex"/>
    <property type="evidence" value="ECO:0007669"/>
    <property type="project" value="UniProtKB-KW"/>
</dbReference>
<feature type="zinc finger region" description="CHC2-type" evidence="12 14">
    <location>
        <begin position="38"/>
        <end position="62"/>
    </location>
</feature>
<dbReference type="SUPFAM" id="SSF56731">
    <property type="entry name" value="DNA primase core"/>
    <property type="match status" value="1"/>
</dbReference>
<name>A0A6I6C9G9_9MOLU</name>
<dbReference type="SMART" id="SM00400">
    <property type="entry name" value="ZnF_CHCC"/>
    <property type="match status" value="1"/>
</dbReference>
<dbReference type="GO" id="GO:0003899">
    <property type="term" value="F:DNA-directed RNA polymerase activity"/>
    <property type="evidence" value="ECO:0007669"/>
    <property type="project" value="UniProtKB-UniRule"/>
</dbReference>
<dbReference type="InterPro" id="IPR006171">
    <property type="entry name" value="TOPRIM_dom"/>
</dbReference>
<dbReference type="OrthoDB" id="9803773at2"/>
<evidence type="ECO:0000256" key="15">
    <source>
        <dbReference type="SAM" id="Coils"/>
    </source>
</evidence>
<reference evidence="17 18" key="1">
    <citation type="submission" date="2019-11" db="EMBL/GenBank/DDBJ databases">
        <title>Complete genome sequence of Spiroplasma tabanidicola TAUS-1 (DSM 22603).</title>
        <authorList>
            <person name="Huang C.-T."/>
            <person name="Lin Y.-C."/>
            <person name="Kuo C.-H."/>
        </authorList>
    </citation>
    <scope>NUCLEOTIDE SEQUENCE [LARGE SCALE GENOMIC DNA]</scope>
    <source>
        <strain evidence="17 18">TAUS-1</strain>
    </source>
</reference>
<dbReference type="CDD" id="cd03364">
    <property type="entry name" value="TOPRIM_DnaG_primases"/>
    <property type="match status" value="1"/>
</dbReference>
<keyword evidence="4 12" id="KW-0548">Nucleotidyltransferase</keyword>
<comment type="catalytic activity">
    <reaction evidence="12">
        <text>ssDNA + n NTP = ssDNA/pppN(pN)n-1 hybrid + (n-1) diphosphate.</text>
        <dbReference type="EC" id="2.7.7.101"/>
    </reaction>
</comment>
<dbReference type="PANTHER" id="PTHR30313">
    <property type="entry name" value="DNA PRIMASE"/>
    <property type="match status" value="1"/>
</dbReference>
<dbReference type="Gene3D" id="3.90.980.10">
    <property type="entry name" value="DNA primase, catalytic core, N-terminal domain"/>
    <property type="match status" value="1"/>
</dbReference>
<dbReference type="InterPro" id="IPR036977">
    <property type="entry name" value="DNA_primase_Znf_CHC2"/>
</dbReference>
<dbReference type="SUPFAM" id="SSF57783">
    <property type="entry name" value="Zinc beta-ribbon"/>
    <property type="match status" value="1"/>
</dbReference>
<evidence type="ECO:0000259" key="16">
    <source>
        <dbReference type="PROSITE" id="PS50880"/>
    </source>
</evidence>
<dbReference type="GO" id="GO:0005737">
    <property type="term" value="C:cytoplasm"/>
    <property type="evidence" value="ECO:0007669"/>
    <property type="project" value="TreeGrafter"/>
</dbReference>
<dbReference type="HAMAP" id="MF_00974">
    <property type="entry name" value="DNA_primase_DnaG"/>
    <property type="match status" value="1"/>
</dbReference>
<keyword evidence="7 12" id="KW-0863">Zinc-finger</keyword>
<dbReference type="Proteomes" id="UP000424468">
    <property type="component" value="Chromosome"/>
</dbReference>
<dbReference type="RefSeq" id="WP_156006717.1">
    <property type="nucleotide sequence ID" value="NZ_CP046276.1"/>
</dbReference>
<dbReference type="InterPro" id="IPR002694">
    <property type="entry name" value="Znf_CHC2"/>
</dbReference>
<dbReference type="Gene3D" id="3.90.580.10">
    <property type="entry name" value="Zinc finger, CHC2-type domain"/>
    <property type="match status" value="1"/>
</dbReference>
<evidence type="ECO:0000256" key="13">
    <source>
        <dbReference type="PIRNR" id="PIRNR002811"/>
    </source>
</evidence>
<keyword evidence="8 12" id="KW-0862">Zinc</keyword>
<evidence type="ECO:0000256" key="2">
    <source>
        <dbReference type="ARBA" id="ARBA00022515"/>
    </source>
</evidence>
<dbReference type="Gene3D" id="3.40.1360.10">
    <property type="match status" value="1"/>
</dbReference>
<comment type="function">
    <text evidence="12 13">RNA polymerase that catalyzes the synthesis of short RNA molecules used as primers for DNA polymerase during DNA replication.</text>
</comment>
<dbReference type="EC" id="2.7.7.101" evidence="12"/>
<keyword evidence="15" id="KW-0175">Coiled coil</keyword>
<dbReference type="GO" id="GO:0003677">
    <property type="term" value="F:DNA binding"/>
    <property type="evidence" value="ECO:0007669"/>
    <property type="project" value="UniProtKB-KW"/>
</dbReference>
<keyword evidence="1 12" id="KW-0240">DNA-directed RNA polymerase</keyword>
<evidence type="ECO:0000313" key="18">
    <source>
        <dbReference type="Proteomes" id="UP000424468"/>
    </source>
</evidence>
<keyword evidence="5 12" id="KW-0235">DNA replication</keyword>
<sequence length="651" mass="75327">MAISRNEIDNILNQVNIVDIIGKYIDIQKKGRNYIAVCPFHDDSDPSLSISQDKKIFKCFVCGVGGNVITFVEEFNNVTFLKAISLIAKDANISIAGLKLVDDKPKYSSAAQKIFDINNDAAKFFNGLLITKTAKLAKQYLEKRNIKPNEINKFLIGFVPKNIELYNILLKKGHQENDIIASGLFYTKGVNNRCVFENRIVFPITDDEQNIIGFSGRAFIDGEEPKYKNSSENLVFKKSHLAYNFANARKDIRINDEVIILEGFMDVISLERIDIHNSVAIMGTSFTDYHVKLFSKFTKNFKLFLDGDDPGIKAALKAAKFLMDKRINVQIIYNNTYKDPDELVVEGNANLIKEMIKKALSPIDFVINYYQKKYDLQNSWEIKEFIDIVTDVISHESSEILRESSIERLSKLTNIDKEVIKKQVKEPLKVNDNVNEAVEYVQNYEPIDFENAIPDFNKFIPRDKDFYIDDYYEEKIPSDVKLEESYIKRTLKLAKRTKNLAEASIVLSLIKSDIHLNIIEKNINKFDSASCKIIVKRIIEEYRSNNYIGNDYEAIENIFEKTNQHYYNVLKKMKKVLFLEHSKVVSQKAIEDMFYQIELYKQLDELSKKAEELKKATDQFIKKELAENFELLSKNYIKFRNKGGTYYDNES</sequence>
<dbReference type="InterPro" id="IPR037068">
    <property type="entry name" value="DNA_primase_core_N_sf"/>
</dbReference>
<dbReference type="Pfam" id="PF01807">
    <property type="entry name" value="Zn_ribbon_DnaG"/>
    <property type="match status" value="1"/>
</dbReference>
<dbReference type="PANTHER" id="PTHR30313:SF2">
    <property type="entry name" value="DNA PRIMASE"/>
    <property type="match status" value="1"/>
</dbReference>
<dbReference type="Pfam" id="PF13155">
    <property type="entry name" value="Toprim_2"/>
    <property type="match status" value="1"/>
</dbReference>
<gene>
    <name evidence="12 17" type="primary">dnaG</name>
    <name evidence="17" type="ORF">STABA_v1c07430</name>
</gene>
<dbReference type="InterPro" id="IPR034151">
    <property type="entry name" value="TOPRIM_DnaG_bac"/>
</dbReference>
<evidence type="ECO:0000256" key="14">
    <source>
        <dbReference type="PIRSR" id="PIRSR002811-1"/>
    </source>
</evidence>
<evidence type="ECO:0000313" key="17">
    <source>
        <dbReference type="EMBL" id="QGS52099.1"/>
    </source>
</evidence>
<dbReference type="EMBL" id="CP046276">
    <property type="protein sequence ID" value="QGS52099.1"/>
    <property type="molecule type" value="Genomic_DNA"/>
</dbReference>
<dbReference type="GO" id="GO:0008270">
    <property type="term" value="F:zinc ion binding"/>
    <property type="evidence" value="ECO:0007669"/>
    <property type="project" value="UniProtKB-UniRule"/>
</dbReference>
<comment type="cofactor">
    <cofactor evidence="12 13 14">
        <name>Zn(2+)</name>
        <dbReference type="ChEBI" id="CHEBI:29105"/>
    </cofactor>
    <text evidence="12 13 14">Binds 1 zinc ion per monomer.</text>
</comment>